<evidence type="ECO:0000259" key="7">
    <source>
        <dbReference type="Pfam" id="PF02096"/>
    </source>
</evidence>
<feature type="transmembrane region" description="Helical" evidence="6">
    <location>
        <begin position="180"/>
        <end position="198"/>
    </location>
</feature>
<dbReference type="Pfam" id="PF02096">
    <property type="entry name" value="60KD_IMP"/>
    <property type="match status" value="1"/>
</dbReference>
<proteinExistence type="inferred from homology"/>
<evidence type="ECO:0000256" key="2">
    <source>
        <dbReference type="ARBA" id="ARBA00022692"/>
    </source>
</evidence>
<evidence type="ECO:0000256" key="3">
    <source>
        <dbReference type="ARBA" id="ARBA00022989"/>
    </source>
</evidence>
<protein>
    <submittedName>
        <fullName evidence="8">YidC/Oxa1 family membrane protein insertase</fullName>
    </submittedName>
</protein>
<dbReference type="InterPro" id="IPR001708">
    <property type="entry name" value="YidC/ALB3/OXA1/COX18"/>
</dbReference>
<keyword evidence="4 6" id="KW-0472">Membrane</keyword>
<dbReference type="RefSeq" id="WP_379779576.1">
    <property type="nucleotide sequence ID" value="NZ_JBHSMU010000003.1"/>
</dbReference>
<evidence type="ECO:0000313" key="8">
    <source>
        <dbReference type="EMBL" id="MFC5458587.1"/>
    </source>
</evidence>
<organism evidence="8 9">
    <name type="scientific">Massilia niabensis</name>
    <dbReference type="NCBI Taxonomy" id="544910"/>
    <lineage>
        <taxon>Bacteria</taxon>
        <taxon>Pseudomonadati</taxon>
        <taxon>Pseudomonadota</taxon>
        <taxon>Betaproteobacteria</taxon>
        <taxon>Burkholderiales</taxon>
        <taxon>Oxalobacteraceae</taxon>
        <taxon>Telluria group</taxon>
        <taxon>Massilia</taxon>
    </lineage>
</organism>
<feature type="transmembrane region" description="Helical" evidence="6">
    <location>
        <begin position="95"/>
        <end position="113"/>
    </location>
</feature>
<feature type="transmembrane region" description="Helical" evidence="6">
    <location>
        <begin position="133"/>
        <end position="150"/>
    </location>
</feature>
<feature type="transmembrane region" description="Helical" evidence="6">
    <location>
        <begin position="157"/>
        <end position="174"/>
    </location>
</feature>
<dbReference type="PANTHER" id="PTHR12428:SF65">
    <property type="entry name" value="CYTOCHROME C OXIDASE ASSEMBLY PROTEIN COX18, MITOCHONDRIAL"/>
    <property type="match status" value="1"/>
</dbReference>
<gene>
    <name evidence="8" type="ORF">ACFPN5_02030</name>
</gene>
<accession>A0ABW0L1D0</accession>
<comment type="similarity">
    <text evidence="5">Belongs to the OXA1/ALB3/YidC family.</text>
</comment>
<sequence>MNEFLASSMSWIAMLFDGNMGWAILVLALTVRLALLPLTLHLSRRMLSNQQKIKALQPEVEAIKARLAVKPAEMLGAISALYKANGAHIMDRSSVIGLLVQLPVFGLLYKAISNASSGSGPFLWIKSLASPDAAVTAIVLLLTAISAYYFPSAAGAPAMFMLVVQVLVTAFILWKLSAGLGLYWVASASVGAVQTFVLRHERRRMAMAAAA</sequence>
<name>A0ABW0L1D0_9BURK</name>
<evidence type="ECO:0000256" key="5">
    <source>
        <dbReference type="RuleBase" id="RU003945"/>
    </source>
</evidence>
<keyword evidence="3 6" id="KW-1133">Transmembrane helix</keyword>
<feature type="transmembrane region" description="Helical" evidence="6">
    <location>
        <begin position="20"/>
        <end position="42"/>
    </location>
</feature>
<keyword evidence="9" id="KW-1185">Reference proteome</keyword>
<evidence type="ECO:0000256" key="1">
    <source>
        <dbReference type="ARBA" id="ARBA00004141"/>
    </source>
</evidence>
<feature type="domain" description="Membrane insertase YidC/Oxa/ALB C-terminal" evidence="7">
    <location>
        <begin position="20"/>
        <end position="199"/>
    </location>
</feature>
<dbReference type="Proteomes" id="UP001596050">
    <property type="component" value="Unassembled WGS sequence"/>
</dbReference>
<evidence type="ECO:0000256" key="4">
    <source>
        <dbReference type="ARBA" id="ARBA00023136"/>
    </source>
</evidence>
<comment type="subcellular location">
    <subcellularLocation>
        <location evidence="1 5">Membrane</location>
        <topology evidence="1 5">Multi-pass membrane protein</topology>
    </subcellularLocation>
</comment>
<comment type="caution">
    <text evidence="8">The sequence shown here is derived from an EMBL/GenBank/DDBJ whole genome shotgun (WGS) entry which is preliminary data.</text>
</comment>
<evidence type="ECO:0000256" key="6">
    <source>
        <dbReference type="SAM" id="Phobius"/>
    </source>
</evidence>
<evidence type="ECO:0000313" key="9">
    <source>
        <dbReference type="Proteomes" id="UP001596050"/>
    </source>
</evidence>
<keyword evidence="2 5" id="KW-0812">Transmembrane</keyword>
<dbReference type="EMBL" id="JBHSMU010000003">
    <property type="protein sequence ID" value="MFC5458587.1"/>
    <property type="molecule type" value="Genomic_DNA"/>
</dbReference>
<dbReference type="InterPro" id="IPR028055">
    <property type="entry name" value="YidC/Oxa/ALB_C"/>
</dbReference>
<dbReference type="PANTHER" id="PTHR12428">
    <property type="entry name" value="OXA1"/>
    <property type="match status" value="1"/>
</dbReference>
<reference evidence="9" key="1">
    <citation type="journal article" date="2019" name="Int. J. Syst. Evol. Microbiol.">
        <title>The Global Catalogue of Microorganisms (GCM) 10K type strain sequencing project: providing services to taxonomists for standard genome sequencing and annotation.</title>
        <authorList>
            <consortium name="The Broad Institute Genomics Platform"/>
            <consortium name="The Broad Institute Genome Sequencing Center for Infectious Disease"/>
            <person name="Wu L."/>
            <person name="Ma J."/>
        </authorList>
    </citation>
    <scope>NUCLEOTIDE SEQUENCE [LARGE SCALE GENOMIC DNA]</scope>
    <source>
        <strain evidence="9">KACC 12649</strain>
    </source>
</reference>
<dbReference type="NCBIfam" id="TIGR03592">
    <property type="entry name" value="yidC_oxa1_cterm"/>
    <property type="match status" value="1"/>
</dbReference>